<dbReference type="GO" id="GO:0006109">
    <property type="term" value="P:regulation of carbohydrate metabolic process"/>
    <property type="evidence" value="ECO:0007669"/>
    <property type="project" value="UniProtKB-UniRule"/>
</dbReference>
<dbReference type="GO" id="GO:0000155">
    <property type="term" value="F:phosphorelay sensor kinase activity"/>
    <property type="evidence" value="ECO:0007669"/>
    <property type="project" value="InterPro"/>
</dbReference>
<reference evidence="17" key="1">
    <citation type="submission" date="2020-10" db="EMBL/GenBank/DDBJ databases">
        <authorList>
            <person name="Gilroy R."/>
        </authorList>
    </citation>
    <scope>NUCLEOTIDE SEQUENCE</scope>
    <source>
        <strain evidence="17">11167</strain>
    </source>
</reference>
<feature type="binding site" evidence="14">
    <location>
        <position position="210"/>
    </location>
    <ligand>
        <name>Mg(2+)</name>
        <dbReference type="ChEBI" id="CHEBI:18420"/>
    </ligand>
</feature>
<feature type="region of interest" description="Important for the catalytic mechanism of dephosphorylation" evidence="14">
    <location>
        <begin position="271"/>
        <end position="276"/>
    </location>
</feature>
<evidence type="ECO:0000256" key="4">
    <source>
        <dbReference type="ARBA" id="ARBA00011643"/>
    </source>
</evidence>
<keyword evidence="9 14" id="KW-0418">Kinase</keyword>
<comment type="catalytic activity">
    <reaction evidence="13 14">
        <text>[HPr protein]-O-phospho-L-serine + phosphate + H(+) = [HPr protein]-L-serine + diphosphate</text>
        <dbReference type="Rhea" id="RHEA:46604"/>
        <dbReference type="Rhea" id="RHEA-COMP:11602"/>
        <dbReference type="Rhea" id="RHEA-COMP:11603"/>
        <dbReference type="ChEBI" id="CHEBI:15378"/>
        <dbReference type="ChEBI" id="CHEBI:29999"/>
        <dbReference type="ChEBI" id="CHEBI:33019"/>
        <dbReference type="ChEBI" id="CHEBI:43474"/>
        <dbReference type="ChEBI" id="CHEBI:83421"/>
    </reaction>
</comment>
<evidence type="ECO:0000256" key="2">
    <source>
        <dbReference type="ARBA" id="ARBA00001946"/>
    </source>
</evidence>
<feature type="binding site" evidence="14">
    <location>
        <position position="167"/>
    </location>
    <ligand>
        <name>Mg(2+)</name>
        <dbReference type="ChEBI" id="CHEBI:18420"/>
    </ligand>
</feature>
<keyword evidence="8 14" id="KW-0547">Nucleotide-binding</keyword>
<comment type="subunit">
    <text evidence="4 14">Homohexamer.</text>
</comment>
<comment type="caution">
    <text evidence="17">The sequence shown here is derived from an EMBL/GenBank/DDBJ whole genome shotgun (WGS) entry which is preliminary data.</text>
</comment>
<dbReference type="PANTHER" id="PTHR30305:SF1">
    <property type="entry name" value="HPR KINASE_PHOSPHORYLASE"/>
    <property type="match status" value="1"/>
</dbReference>
<keyword evidence="5 14" id="KW-0723">Serine/threonine-protein kinase</keyword>
<dbReference type="InterPro" id="IPR027417">
    <property type="entry name" value="P-loop_NTPase"/>
</dbReference>
<comment type="function">
    <text evidence="14">Catalyzes the ATP- as well as the pyrophosphate-dependent phosphorylation of a specific serine residue in HPr, a phosphocarrier protein of the phosphoenolpyruvate-dependent sugar phosphotransferase system (PTS). HprK/P also catalyzes the pyrophosphate-producing, inorganic phosphate-dependent dephosphorylation (phosphorolysis) of seryl-phosphorylated HPr (P-Ser-HPr).</text>
</comment>
<comment type="catalytic activity">
    <reaction evidence="1 14">
        <text>[HPr protein]-L-serine + ATP = [HPr protein]-O-phospho-L-serine + ADP + H(+)</text>
        <dbReference type="Rhea" id="RHEA:46600"/>
        <dbReference type="Rhea" id="RHEA-COMP:11602"/>
        <dbReference type="Rhea" id="RHEA-COMP:11603"/>
        <dbReference type="ChEBI" id="CHEBI:15378"/>
        <dbReference type="ChEBI" id="CHEBI:29999"/>
        <dbReference type="ChEBI" id="CHEBI:30616"/>
        <dbReference type="ChEBI" id="CHEBI:83421"/>
        <dbReference type="ChEBI" id="CHEBI:456216"/>
    </reaction>
</comment>
<gene>
    <name evidence="14 17" type="primary">hprK</name>
    <name evidence="17" type="ORF">IAC42_05660</name>
</gene>
<dbReference type="GO" id="GO:0000287">
    <property type="term" value="F:magnesium ion binding"/>
    <property type="evidence" value="ECO:0007669"/>
    <property type="project" value="UniProtKB-UniRule"/>
</dbReference>
<dbReference type="CDD" id="cd01918">
    <property type="entry name" value="HprK_C"/>
    <property type="match status" value="1"/>
</dbReference>
<dbReference type="HAMAP" id="MF_01249">
    <property type="entry name" value="HPr_kinase"/>
    <property type="match status" value="1"/>
</dbReference>
<evidence type="ECO:0000256" key="3">
    <source>
        <dbReference type="ARBA" id="ARBA00006883"/>
    </source>
</evidence>
<feature type="domain" description="HPr kinase/phosphorylase C-terminal" evidence="16">
    <location>
        <begin position="138"/>
        <end position="303"/>
    </location>
</feature>
<evidence type="ECO:0000256" key="7">
    <source>
        <dbReference type="ARBA" id="ARBA00022723"/>
    </source>
</evidence>
<sequence>MKDFTVLDLLDLDLKEHNHLRLRCIAGRSGLSRVLRSAMISRPGLPLSGYFVDFNNGSIQLFGKGEQSYLRMLEEKGELSSVEKILSSQIPCCVFTDSSSPSQSIIDMAESHAMAILTTDLNSSDFSRRAYSILDEVFAKTETIHGVLVEVFGIGVLITGDAGVGKSETALELVGRGHRLICDDTVRLKNISDAYLVGCGENPMFAHHMEIRGLGIINIANMYGVGAIREKKQVQLSVHLEKWDDSKNYDRIGDSLQAQFLGVKVPRVEIPVRPGRNVPILIETAARNERLKKQGFYSARDFDRGVMSWLESEATREMYYNTEVGEDGR</sequence>
<dbReference type="Proteomes" id="UP000823633">
    <property type="component" value="Unassembled WGS sequence"/>
</dbReference>
<dbReference type="GO" id="GO:0004674">
    <property type="term" value="F:protein serine/threonine kinase activity"/>
    <property type="evidence" value="ECO:0007669"/>
    <property type="project" value="UniProtKB-KW"/>
</dbReference>
<evidence type="ECO:0000259" key="16">
    <source>
        <dbReference type="Pfam" id="PF07475"/>
    </source>
</evidence>
<dbReference type="EC" id="2.7.11.-" evidence="14"/>
<dbReference type="PANTHER" id="PTHR30305">
    <property type="entry name" value="PROTEIN YJDM-RELATED"/>
    <property type="match status" value="1"/>
</dbReference>
<evidence type="ECO:0000256" key="1">
    <source>
        <dbReference type="ARBA" id="ARBA00001120"/>
    </source>
</evidence>
<dbReference type="SUPFAM" id="SSF75138">
    <property type="entry name" value="HprK N-terminal domain-like"/>
    <property type="match status" value="1"/>
</dbReference>
<comment type="miscellaneous">
    <text evidence="14">Both phosphorylation and phosphorolysis are carried out by the same active site and suggest a common mechanism for both reactions.</text>
</comment>
<evidence type="ECO:0000256" key="13">
    <source>
        <dbReference type="ARBA" id="ARBA00047657"/>
    </source>
</evidence>
<dbReference type="Gene3D" id="3.40.1390.20">
    <property type="entry name" value="HprK N-terminal domain-like"/>
    <property type="match status" value="1"/>
</dbReference>
<comment type="cofactor">
    <cofactor evidence="2 14">
        <name>Mg(2+)</name>
        <dbReference type="ChEBI" id="CHEBI:18420"/>
    </cofactor>
</comment>
<evidence type="ECO:0000256" key="8">
    <source>
        <dbReference type="ARBA" id="ARBA00022741"/>
    </source>
</evidence>
<dbReference type="GO" id="GO:0005524">
    <property type="term" value="F:ATP binding"/>
    <property type="evidence" value="ECO:0007669"/>
    <property type="project" value="UniProtKB-UniRule"/>
</dbReference>
<comment type="similarity">
    <text evidence="3 14">Belongs to the HPrK/P family.</text>
</comment>
<accession>A0A9D9EDR2</accession>
<feature type="active site" evidence="14">
    <location>
        <position position="145"/>
    </location>
</feature>
<dbReference type="SUPFAM" id="SSF53795">
    <property type="entry name" value="PEP carboxykinase-like"/>
    <property type="match status" value="1"/>
</dbReference>
<keyword evidence="12 14" id="KW-0511">Multifunctional enzyme</keyword>
<dbReference type="Pfam" id="PF07475">
    <property type="entry name" value="Hpr_kinase_C"/>
    <property type="match status" value="1"/>
</dbReference>
<dbReference type="FunFam" id="3.40.50.300:FF:000174">
    <property type="entry name" value="HPr kinase/phosphorylase"/>
    <property type="match status" value="1"/>
</dbReference>
<feature type="region of interest" description="Important for the catalytic mechanism of both phosphorylation and dephosphorylation" evidence="14">
    <location>
        <begin position="209"/>
        <end position="218"/>
    </location>
</feature>
<reference evidence="17" key="2">
    <citation type="journal article" date="2021" name="PeerJ">
        <title>Extensive microbial diversity within the chicken gut microbiome revealed by metagenomics and culture.</title>
        <authorList>
            <person name="Gilroy R."/>
            <person name="Ravi A."/>
            <person name="Getino M."/>
            <person name="Pursley I."/>
            <person name="Horton D.L."/>
            <person name="Alikhan N.F."/>
            <person name="Baker D."/>
            <person name="Gharbi K."/>
            <person name="Hall N."/>
            <person name="Watson M."/>
            <person name="Adriaenssens E.M."/>
            <person name="Foster-Nyarko E."/>
            <person name="Jarju S."/>
            <person name="Secka A."/>
            <person name="Antonio M."/>
            <person name="Oren A."/>
            <person name="Chaudhuri R.R."/>
            <person name="La Ragione R."/>
            <person name="Hildebrand F."/>
            <person name="Pallen M.J."/>
        </authorList>
    </citation>
    <scope>NUCLEOTIDE SEQUENCE</scope>
    <source>
        <strain evidence="17">11167</strain>
    </source>
</reference>
<evidence type="ECO:0000256" key="11">
    <source>
        <dbReference type="ARBA" id="ARBA00022842"/>
    </source>
</evidence>
<dbReference type="InterPro" id="IPR011126">
    <property type="entry name" value="Hpr_kin/Pase_Hpr_N"/>
</dbReference>
<dbReference type="InterPro" id="IPR003755">
    <property type="entry name" value="HPr(Ser)_kin/Pase"/>
</dbReference>
<dbReference type="AlphaFoldDB" id="A0A9D9EDR2"/>
<evidence type="ECO:0000256" key="10">
    <source>
        <dbReference type="ARBA" id="ARBA00022840"/>
    </source>
</evidence>
<evidence type="ECO:0000259" key="15">
    <source>
        <dbReference type="Pfam" id="PF02603"/>
    </source>
</evidence>
<dbReference type="Gene3D" id="3.40.50.300">
    <property type="entry name" value="P-loop containing nucleotide triphosphate hydrolases"/>
    <property type="match status" value="1"/>
</dbReference>
<protein>
    <recommendedName>
        <fullName evidence="14">HPr kinase/phosphorylase</fullName>
        <shortName evidence="14">HPrK/P</shortName>
        <ecNumber evidence="14">2.7.11.-</ecNumber>
        <ecNumber evidence="14">2.7.4.-</ecNumber>
    </recommendedName>
    <alternativeName>
        <fullName evidence="14">HPr(Ser) kinase/phosphorylase</fullName>
    </alternativeName>
</protein>
<keyword evidence="10 14" id="KW-0067">ATP-binding</keyword>
<evidence type="ECO:0000256" key="9">
    <source>
        <dbReference type="ARBA" id="ARBA00022777"/>
    </source>
</evidence>
<evidence type="ECO:0000313" key="18">
    <source>
        <dbReference type="Proteomes" id="UP000823633"/>
    </source>
</evidence>
<dbReference type="InterPro" id="IPR028979">
    <property type="entry name" value="Ser_kin/Pase_Hpr-like_N_sf"/>
</dbReference>
<proteinExistence type="inferred from homology"/>
<dbReference type="NCBIfam" id="TIGR00679">
    <property type="entry name" value="hpr-ser"/>
    <property type="match status" value="1"/>
</dbReference>
<evidence type="ECO:0000256" key="12">
    <source>
        <dbReference type="ARBA" id="ARBA00023268"/>
    </source>
</evidence>
<dbReference type="InterPro" id="IPR011104">
    <property type="entry name" value="Hpr_kin/Pase_C"/>
</dbReference>
<evidence type="ECO:0000256" key="14">
    <source>
        <dbReference type="HAMAP-Rule" id="MF_01249"/>
    </source>
</evidence>
<evidence type="ECO:0000256" key="6">
    <source>
        <dbReference type="ARBA" id="ARBA00022679"/>
    </source>
</evidence>
<keyword evidence="7 14" id="KW-0479">Metal-binding</keyword>
<dbReference type="Pfam" id="PF02603">
    <property type="entry name" value="Hpr_kinase_N"/>
    <property type="match status" value="1"/>
</dbReference>
<name>A0A9D9EDR2_9SPIR</name>
<feature type="binding site" evidence="14">
    <location>
        <begin position="160"/>
        <end position="167"/>
    </location>
    <ligand>
        <name>ATP</name>
        <dbReference type="ChEBI" id="CHEBI:30616"/>
    </ligand>
</feature>
<dbReference type="GO" id="GO:0004712">
    <property type="term" value="F:protein serine/threonine/tyrosine kinase activity"/>
    <property type="evidence" value="ECO:0007669"/>
    <property type="project" value="UniProtKB-UniRule"/>
</dbReference>
<keyword evidence="6 14" id="KW-0808">Transferase</keyword>
<evidence type="ECO:0000256" key="5">
    <source>
        <dbReference type="ARBA" id="ARBA00022527"/>
    </source>
</evidence>
<feature type="active site" evidence="14">
    <location>
        <position position="251"/>
    </location>
</feature>
<feature type="active site" evidence="14">
    <location>
        <position position="166"/>
    </location>
</feature>
<dbReference type="EC" id="2.7.4.-" evidence="14"/>
<comment type="domain">
    <text evidence="14">The Walker A ATP-binding motif also binds Pi and PPi.</text>
</comment>
<feature type="active site" description="Proton acceptor; for phosphorylation activity. Proton donor; for dephosphorylation activity" evidence="14">
    <location>
        <position position="184"/>
    </location>
</feature>
<dbReference type="EMBL" id="JADIMU010000036">
    <property type="protein sequence ID" value="MBO8443229.1"/>
    <property type="molecule type" value="Genomic_DNA"/>
</dbReference>
<feature type="domain" description="HPr(Ser) kinase/phosphorylase N-terminal" evidence="15">
    <location>
        <begin position="14"/>
        <end position="133"/>
    </location>
</feature>
<organism evidence="17 18">
    <name type="scientific">Candidatus Aphodenecus pullistercoris</name>
    <dbReference type="NCBI Taxonomy" id="2840669"/>
    <lineage>
        <taxon>Bacteria</taxon>
        <taxon>Pseudomonadati</taxon>
        <taxon>Spirochaetota</taxon>
        <taxon>Spirochaetia</taxon>
        <taxon>Spirochaetales</taxon>
        <taxon>Candidatus Aphodenecus</taxon>
    </lineage>
</organism>
<evidence type="ECO:0000313" key="17">
    <source>
        <dbReference type="EMBL" id="MBO8443229.1"/>
    </source>
</evidence>
<keyword evidence="11 14" id="KW-0460">Magnesium</keyword>